<evidence type="ECO:0000313" key="10">
    <source>
        <dbReference type="Proteomes" id="UP000022272"/>
    </source>
</evidence>
<dbReference type="SUPFAM" id="SSF52540">
    <property type="entry name" value="P-loop containing nucleoside triphosphate hydrolases"/>
    <property type="match status" value="1"/>
</dbReference>
<evidence type="ECO:0000256" key="4">
    <source>
        <dbReference type="ARBA" id="ARBA00022989"/>
    </source>
</evidence>
<keyword evidence="4 7" id="KW-1133">Transmembrane helix</keyword>
<dbReference type="Proteomes" id="UP000022272">
    <property type="component" value="Unassembled WGS sequence"/>
</dbReference>
<organism evidence="9 10">
    <name type="scientific">Bacteroides fragilis str. 2-F-2 #4</name>
    <dbReference type="NCBI Taxonomy" id="1339280"/>
    <lineage>
        <taxon>Bacteria</taxon>
        <taxon>Pseudomonadati</taxon>
        <taxon>Bacteroidota</taxon>
        <taxon>Bacteroidia</taxon>
        <taxon>Bacteroidales</taxon>
        <taxon>Bacteroidaceae</taxon>
        <taxon>Bacteroides</taxon>
    </lineage>
</organism>
<feature type="domain" description="TraD/TraG TraM recognition site" evidence="8">
    <location>
        <begin position="336"/>
        <end position="453"/>
    </location>
</feature>
<name>A0A015YCN8_BACFG</name>
<dbReference type="InterPro" id="IPR051539">
    <property type="entry name" value="T4SS-coupling_protein"/>
</dbReference>
<feature type="compositionally biased region" description="Low complexity" evidence="6">
    <location>
        <begin position="421"/>
        <end position="433"/>
    </location>
</feature>
<dbReference type="Gene3D" id="3.40.50.300">
    <property type="entry name" value="P-loop containing nucleotide triphosphate hydrolases"/>
    <property type="match status" value="1"/>
</dbReference>
<dbReference type="EMBL" id="JGDM01000157">
    <property type="protein sequence ID" value="EXZ41978.1"/>
    <property type="molecule type" value="Genomic_DNA"/>
</dbReference>
<comment type="caution">
    <text evidence="9">The sequence shown here is derived from an EMBL/GenBank/DDBJ whole genome shotgun (WGS) entry which is preliminary data.</text>
</comment>
<keyword evidence="5 7" id="KW-0472">Membrane</keyword>
<evidence type="ECO:0000256" key="3">
    <source>
        <dbReference type="ARBA" id="ARBA00022692"/>
    </source>
</evidence>
<dbReference type="GO" id="GO:0005886">
    <property type="term" value="C:plasma membrane"/>
    <property type="evidence" value="ECO:0007669"/>
    <property type="project" value="UniProtKB-SubCell"/>
</dbReference>
<dbReference type="InterPro" id="IPR032689">
    <property type="entry name" value="TraG-D_C"/>
</dbReference>
<gene>
    <name evidence="9" type="ORF">M076_4905</name>
</gene>
<evidence type="ECO:0000256" key="6">
    <source>
        <dbReference type="SAM" id="MobiDB-lite"/>
    </source>
</evidence>
<dbReference type="PANTHER" id="PTHR37937">
    <property type="entry name" value="CONJUGATIVE TRANSFER: DNA TRANSPORT"/>
    <property type="match status" value="1"/>
</dbReference>
<evidence type="ECO:0000259" key="8">
    <source>
        <dbReference type="Pfam" id="PF12696"/>
    </source>
</evidence>
<comment type="subcellular location">
    <subcellularLocation>
        <location evidence="1">Cell membrane</location>
        <topology evidence="1">Multi-pass membrane protein</topology>
    </subcellularLocation>
</comment>
<evidence type="ECO:0000256" key="5">
    <source>
        <dbReference type="ARBA" id="ARBA00023136"/>
    </source>
</evidence>
<reference evidence="9 10" key="1">
    <citation type="submission" date="2014-02" db="EMBL/GenBank/DDBJ databases">
        <authorList>
            <person name="Sears C."/>
            <person name="Carroll K."/>
            <person name="Sack B.R."/>
            <person name="Qadri F."/>
            <person name="Myers L.L."/>
            <person name="Chung G.-T."/>
            <person name="Escheverria P."/>
            <person name="Fraser C.M."/>
            <person name="Sadzewicz L."/>
            <person name="Shefchek K.A."/>
            <person name="Tallon L."/>
            <person name="Das S.P."/>
            <person name="Daugherty S."/>
            <person name="Mongodin E.F."/>
        </authorList>
    </citation>
    <scope>NUCLEOTIDE SEQUENCE [LARGE SCALE GENOMIC DNA]</scope>
    <source>
        <strain evidence="9 10">2-F-2 #4</strain>
    </source>
</reference>
<keyword evidence="3 7" id="KW-0812">Transmembrane</keyword>
<accession>A0A015YCN8</accession>
<evidence type="ECO:0000256" key="1">
    <source>
        <dbReference type="ARBA" id="ARBA00004651"/>
    </source>
</evidence>
<sequence>MCVFFAFAVLIIAMIAVVFNRFFHFPYSPFICTPILLFTVIGYYVYSPSTGSGKAKKDEDVFELMCEHGKILFYYVRDNFLVYGGAGSGKTASIGKPLLEQYIKHHWAGFIYDYKDFDYTKTAYNLIQKYDYPYKLYQISFTDMSRTHRFNPLKKTVIPDEEMLYQVIDDFLKAVAPKEAVKNDSGGWLNGATGLLRGVAVRFYRFKGEYEKFCTLPHILQFMLLATPEELTTFLEGDVVAKMQAGAFLGARSSDRTRDSYVSTLNNYISNIASNKKICYVLTGDDFDFYLNDPEEPKLFAVSNNFANESLISPIIAMLVPISARRIEFGNKVKFAYILDEMTTFRVNNFQAMPSVQREYGVSFLIMTQSSSKIESTYDAHDRASIESNCANLFIGRTKDIKALENSPKYFGKEEKEKKSYSNGSSSGNQNSSITVSTQKEEIYDANVFAELKQGEFILSAGQSNVKHLKTRFKKFELEEKPLPIIHLTSEKEVIDNFEQVGRDVERILMEMCGKGC</sequence>
<dbReference type="PANTHER" id="PTHR37937:SF1">
    <property type="entry name" value="CONJUGATIVE TRANSFER: DNA TRANSPORT"/>
    <property type="match status" value="1"/>
</dbReference>
<protein>
    <submittedName>
        <fullName evidence="9">Type IV secretory system Conjugative DNA transfer family protein</fullName>
    </submittedName>
</protein>
<dbReference type="CDD" id="cd01127">
    <property type="entry name" value="TrwB_TraG_TraD_VirD4"/>
    <property type="match status" value="2"/>
</dbReference>
<dbReference type="AlphaFoldDB" id="A0A015YCN8"/>
<dbReference type="InterPro" id="IPR027417">
    <property type="entry name" value="P-loop_NTPase"/>
</dbReference>
<proteinExistence type="predicted"/>
<dbReference type="PATRIC" id="fig|1339280.3.peg.4667"/>
<evidence type="ECO:0000256" key="2">
    <source>
        <dbReference type="ARBA" id="ARBA00022475"/>
    </source>
</evidence>
<feature type="region of interest" description="Disordered" evidence="6">
    <location>
        <begin position="414"/>
        <end position="434"/>
    </location>
</feature>
<feature type="transmembrane region" description="Helical" evidence="7">
    <location>
        <begin position="26"/>
        <end position="46"/>
    </location>
</feature>
<evidence type="ECO:0000313" key="9">
    <source>
        <dbReference type="EMBL" id="EXZ41978.1"/>
    </source>
</evidence>
<keyword evidence="2" id="KW-1003">Cell membrane</keyword>
<dbReference type="Pfam" id="PF12696">
    <property type="entry name" value="TraG-D_C"/>
    <property type="match status" value="1"/>
</dbReference>
<evidence type="ECO:0000256" key="7">
    <source>
        <dbReference type="SAM" id="Phobius"/>
    </source>
</evidence>